<dbReference type="PANTHER" id="PTHR30461">
    <property type="entry name" value="DNA-INVERTASE FROM LAMBDOID PROPHAGE"/>
    <property type="match status" value="1"/>
</dbReference>
<evidence type="ECO:0000313" key="8">
    <source>
        <dbReference type="EMBL" id="WAH35837.1"/>
    </source>
</evidence>
<evidence type="ECO:0000259" key="7">
    <source>
        <dbReference type="PROSITE" id="PS51737"/>
    </source>
</evidence>
<dbReference type="PROSITE" id="PS51736">
    <property type="entry name" value="RECOMBINASES_3"/>
    <property type="match status" value="1"/>
</dbReference>
<organism evidence="8 9">
    <name type="scientific">Alicyclobacillus dauci</name>
    <dbReference type="NCBI Taxonomy" id="1475485"/>
    <lineage>
        <taxon>Bacteria</taxon>
        <taxon>Bacillati</taxon>
        <taxon>Bacillota</taxon>
        <taxon>Bacilli</taxon>
        <taxon>Bacillales</taxon>
        <taxon>Alicyclobacillaceae</taxon>
        <taxon>Alicyclobacillus</taxon>
    </lineage>
</organism>
<accession>A0ABY6YZ24</accession>
<feature type="active site" description="O-(5'-phospho-DNA)-serine intermediate" evidence="4">
    <location>
        <position position="10"/>
    </location>
</feature>
<dbReference type="CDD" id="cd00338">
    <property type="entry name" value="Ser_Recombinase"/>
    <property type="match status" value="1"/>
</dbReference>
<dbReference type="InterPro" id="IPR038109">
    <property type="entry name" value="DNA_bind_recomb_sf"/>
</dbReference>
<dbReference type="InterPro" id="IPR050639">
    <property type="entry name" value="SSR_resolvase"/>
</dbReference>
<dbReference type="PANTHER" id="PTHR30461:SF23">
    <property type="entry name" value="DNA RECOMBINASE-RELATED"/>
    <property type="match status" value="1"/>
</dbReference>
<evidence type="ECO:0000256" key="5">
    <source>
        <dbReference type="SAM" id="Coils"/>
    </source>
</evidence>
<dbReference type="EMBL" id="CP104064">
    <property type="protein sequence ID" value="WAH35837.1"/>
    <property type="molecule type" value="Genomic_DNA"/>
</dbReference>
<evidence type="ECO:0000259" key="6">
    <source>
        <dbReference type="PROSITE" id="PS51736"/>
    </source>
</evidence>
<proteinExistence type="predicted"/>
<sequence length="518" mass="60134">MRIAIYIRVSTGLQAAEGHSLDVQLEQCLSKVDEMGGDRQFVDVFREAGVSGEDMDRPELMRLLDLAKQGNISHVVVKHPDRLSRNVADKAIIVRELQKSNVSLVFVDVPDWDKTDEAHLLFNIIASIAEYELRQIRRRTLTGKLRAVRDGQLMPMGIDPYGYRYESGKLVVVEEEAAIVREIYRLYIQERLSLRAIAKRLDAIGAPTKTRQSMHWSHATVQRILSNEIYTGRYYYNRRITAKVRGVTSRGRTRHRRVKGWREAAEWIEIHVPNIIDEEWFELAKIRRHRTKRGGLQKRHHHLLQGRITCALCRRHWHAAAYESRGGNAYRFYRRPPERDATSEGCRYRCRALPAAELEEHVWACVVESLIRSRAWHSNWRDRQAQLMERAMQEEADLARQRQHLLKRRERLFNLYMNGDVGLDEYNARRADLETHLAAIERQMEESSERAQNLVNMSDDVINQLNDLLLESRSTPEVLPFDLRQRIVQALVTEILLNARGARVDVSLAGAISELSSL</sequence>
<keyword evidence="9" id="KW-1185">Reference proteome</keyword>
<reference evidence="8" key="1">
    <citation type="submission" date="2022-08" db="EMBL/GenBank/DDBJ databases">
        <title>Alicyclobacillus dauci DSM2870, complete genome.</title>
        <authorList>
            <person name="Wang Q."/>
            <person name="Cai R."/>
            <person name="Wang Z."/>
        </authorList>
    </citation>
    <scope>NUCLEOTIDE SEQUENCE</scope>
    <source>
        <strain evidence="8">DSM 28700</strain>
    </source>
</reference>
<keyword evidence="5" id="KW-0175">Coiled coil</keyword>
<dbReference type="Pfam" id="PF07508">
    <property type="entry name" value="Recombinase"/>
    <property type="match status" value="1"/>
</dbReference>
<evidence type="ECO:0000256" key="2">
    <source>
        <dbReference type="ARBA" id="ARBA00023125"/>
    </source>
</evidence>
<dbReference type="InterPro" id="IPR006119">
    <property type="entry name" value="Resolv_N"/>
</dbReference>
<feature type="domain" description="Recombinase" evidence="7">
    <location>
        <begin position="160"/>
        <end position="294"/>
    </location>
</feature>
<dbReference type="InterPro" id="IPR036162">
    <property type="entry name" value="Resolvase-like_N_sf"/>
</dbReference>
<feature type="domain" description="Resolvase/invertase-type recombinase catalytic" evidence="6">
    <location>
        <begin position="2"/>
        <end position="151"/>
    </location>
</feature>
<dbReference type="RefSeq" id="WP_268043120.1">
    <property type="nucleotide sequence ID" value="NZ_CP104064.1"/>
</dbReference>
<dbReference type="SMART" id="SM00857">
    <property type="entry name" value="Resolvase"/>
    <property type="match status" value="1"/>
</dbReference>
<dbReference type="Gene3D" id="3.90.1750.20">
    <property type="entry name" value="Putative Large Serine Recombinase, Chain B, Domain 2"/>
    <property type="match status" value="1"/>
</dbReference>
<dbReference type="Pfam" id="PF00239">
    <property type="entry name" value="Resolvase"/>
    <property type="match status" value="1"/>
</dbReference>
<evidence type="ECO:0000256" key="1">
    <source>
        <dbReference type="ARBA" id="ARBA00022908"/>
    </source>
</evidence>
<dbReference type="PROSITE" id="PS51737">
    <property type="entry name" value="RECOMBINASE_DNA_BIND"/>
    <property type="match status" value="1"/>
</dbReference>
<dbReference type="Proteomes" id="UP001164803">
    <property type="component" value="Chromosome"/>
</dbReference>
<dbReference type="Gene3D" id="3.40.50.1390">
    <property type="entry name" value="Resolvase, N-terminal catalytic domain"/>
    <property type="match status" value="1"/>
</dbReference>
<keyword evidence="3" id="KW-0233">DNA recombination</keyword>
<protein>
    <submittedName>
        <fullName evidence="8">Recombinase family protein</fullName>
    </submittedName>
</protein>
<evidence type="ECO:0000256" key="3">
    <source>
        <dbReference type="ARBA" id="ARBA00023172"/>
    </source>
</evidence>
<feature type="coiled-coil region" evidence="5">
    <location>
        <begin position="388"/>
        <end position="457"/>
    </location>
</feature>
<dbReference type="PROSITE" id="PS00397">
    <property type="entry name" value="RECOMBINASES_1"/>
    <property type="match status" value="1"/>
</dbReference>
<dbReference type="InterPro" id="IPR006118">
    <property type="entry name" value="Recombinase_CS"/>
</dbReference>
<dbReference type="SUPFAM" id="SSF53041">
    <property type="entry name" value="Resolvase-like"/>
    <property type="match status" value="1"/>
</dbReference>
<keyword evidence="1" id="KW-0229">DNA integration</keyword>
<evidence type="ECO:0000313" key="9">
    <source>
        <dbReference type="Proteomes" id="UP001164803"/>
    </source>
</evidence>
<dbReference type="InterPro" id="IPR011109">
    <property type="entry name" value="DNA_bind_recombinase_dom"/>
</dbReference>
<gene>
    <name evidence="8" type="ORF">NZD86_16405</name>
</gene>
<keyword evidence="2" id="KW-0238">DNA-binding</keyword>
<name>A0ABY6YZ24_9BACL</name>
<evidence type="ECO:0000256" key="4">
    <source>
        <dbReference type="PROSITE-ProRule" id="PRU10137"/>
    </source>
</evidence>